<keyword evidence="1" id="KW-1185">Reference proteome</keyword>
<proteinExistence type="predicted"/>
<dbReference type="WBParaSite" id="nRc.2.0.1.t38324-RA">
    <property type="protein sequence ID" value="nRc.2.0.1.t38324-RA"/>
    <property type="gene ID" value="nRc.2.0.1.g38324"/>
</dbReference>
<protein>
    <submittedName>
        <fullName evidence="2">Uncharacterized protein</fullName>
    </submittedName>
</protein>
<accession>A0A915KKF5</accession>
<sequence>MDFRDIVRISGNPEKLMEFLQKNNLIFNKMTCKTCSGVMNMVNTNATYATNATWCANPSCATNVSCANPKG</sequence>
<dbReference type="Proteomes" id="UP000887565">
    <property type="component" value="Unplaced"/>
</dbReference>
<evidence type="ECO:0000313" key="2">
    <source>
        <dbReference type="WBParaSite" id="nRc.2.0.1.t38324-RA"/>
    </source>
</evidence>
<evidence type="ECO:0000313" key="1">
    <source>
        <dbReference type="Proteomes" id="UP000887565"/>
    </source>
</evidence>
<name>A0A915KKF5_ROMCU</name>
<reference evidence="2" key="1">
    <citation type="submission" date="2022-11" db="UniProtKB">
        <authorList>
            <consortium name="WormBaseParasite"/>
        </authorList>
    </citation>
    <scope>IDENTIFICATION</scope>
</reference>
<organism evidence="1 2">
    <name type="scientific">Romanomermis culicivorax</name>
    <name type="common">Nematode worm</name>
    <dbReference type="NCBI Taxonomy" id="13658"/>
    <lineage>
        <taxon>Eukaryota</taxon>
        <taxon>Metazoa</taxon>
        <taxon>Ecdysozoa</taxon>
        <taxon>Nematoda</taxon>
        <taxon>Enoplea</taxon>
        <taxon>Dorylaimia</taxon>
        <taxon>Mermithida</taxon>
        <taxon>Mermithoidea</taxon>
        <taxon>Mermithidae</taxon>
        <taxon>Romanomermis</taxon>
    </lineage>
</organism>
<dbReference type="AlphaFoldDB" id="A0A915KKF5"/>